<name>A0A9D4D399_DREPO</name>
<proteinExistence type="predicted"/>
<gene>
    <name evidence="1" type="ORF">DPMN_043952</name>
</gene>
<keyword evidence="2" id="KW-1185">Reference proteome</keyword>
<sequence>MGQVHLQGLKLKYLSCNFFSGYTDISNLDCIFMRACKISYLTTLAEERILQAMSVTGKNIRRLEVGSVKSSDLLCSTLPHLTSLHKLIFEQTPLAVKHLYHLSESIRNVVDIFVSFSAQDVKSMVEWSKSRDACVYCKLFKCSISANETDICNWMLQQDGICITQCEFEAKGEFQPYDEISISWSNILSK</sequence>
<reference evidence="1" key="2">
    <citation type="submission" date="2020-11" db="EMBL/GenBank/DDBJ databases">
        <authorList>
            <person name="McCartney M.A."/>
            <person name="Auch B."/>
            <person name="Kono T."/>
            <person name="Mallez S."/>
            <person name="Becker A."/>
            <person name="Gohl D.M."/>
            <person name="Silverstein K.A.T."/>
            <person name="Koren S."/>
            <person name="Bechman K.B."/>
            <person name="Herman A."/>
            <person name="Abrahante J.E."/>
            <person name="Garbe J."/>
        </authorList>
    </citation>
    <scope>NUCLEOTIDE SEQUENCE</scope>
    <source>
        <strain evidence="1">Duluth1</strain>
        <tissue evidence="1">Whole animal</tissue>
    </source>
</reference>
<accession>A0A9D4D399</accession>
<evidence type="ECO:0000313" key="1">
    <source>
        <dbReference type="EMBL" id="KAH3737369.1"/>
    </source>
</evidence>
<dbReference type="EMBL" id="JAIWYP010000011">
    <property type="protein sequence ID" value="KAH3737369.1"/>
    <property type="molecule type" value="Genomic_DNA"/>
</dbReference>
<comment type="caution">
    <text evidence="1">The sequence shown here is derived from an EMBL/GenBank/DDBJ whole genome shotgun (WGS) entry which is preliminary data.</text>
</comment>
<dbReference type="AlphaFoldDB" id="A0A9D4D399"/>
<reference evidence="1" key="1">
    <citation type="journal article" date="2019" name="bioRxiv">
        <title>The Genome of the Zebra Mussel, Dreissena polymorpha: A Resource for Invasive Species Research.</title>
        <authorList>
            <person name="McCartney M.A."/>
            <person name="Auch B."/>
            <person name="Kono T."/>
            <person name="Mallez S."/>
            <person name="Zhang Y."/>
            <person name="Obille A."/>
            <person name="Becker A."/>
            <person name="Abrahante J.E."/>
            <person name="Garbe J."/>
            <person name="Badalamenti J.P."/>
            <person name="Herman A."/>
            <person name="Mangelson H."/>
            <person name="Liachko I."/>
            <person name="Sullivan S."/>
            <person name="Sone E.D."/>
            <person name="Koren S."/>
            <person name="Silverstein K.A.T."/>
            <person name="Beckman K.B."/>
            <person name="Gohl D.M."/>
        </authorList>
    </citation>
    <scope>NUCLEOTIDE SEQUENCE</scope>
    <source>
        <strain evidence="1">Duluth1</strain>
        <tissue evidence="1">Whole animal</tissue>
    </source>
</reference>
<organism evidence="1 2">
    <name type="scientific">Dreissena polymorpha</name>
    <name type="common">Zebra mussel</name>
    <name type="synonym">Mytilus polymorpha</name>
    <dbReference type="NCBI Taxonomy" id="45954"/>
    <lineage>
        <taxon>Eukaryota</taxon>
        <taxon>Metazoa</taxon>
        <taxon>Spiralia</taxon>
        <taxon>Lophotrochozoa</taxon>
        <taxon>Mollusca</taxon>
        <taxon>Bivalvia</taxon>
        <taxon>Autobranchia</taxon>
        <taxon>Heteroconchia</taxon>
        <taxon>Euheterodonta</taxon>
        <taxon>Imparidentia</taxon>
        <taxon>Neoheterodontei</taxon>
        <taxon>Myida</taxon>
        <taxon>Dreissenoidea</taxon>
        <taxon>Dreissenidae</taxon>
        <taxon>Dreissena</taxon>
    </lineage>
</organism>
<protein>
    <submittedName>
        <fullName evidence="1">Uncharacterized protein</fullName>
    </submittedName>
</protein>
<dbReference type="Proteomes" id="UP000828390">
    <property type="component" value="Unassembled WGS sequence"/>
</dbReference>
<evidence type="ECO:0000313" key="2">
    <source>
        <dbReference type="Proteomes" id="UP000828390"/>
    </source>
</evidence>